<feature type="region of interest" description="Disordered" evidence="2">
    <location>
        <begin position="236"/>
        <end position="282"/>
    </location>
</feature>
<sequence length="380" mass="43225">MPSAGRRRPKSSNPPIHFDNQKEEILEQEEETPKQPEDPLKQQEDFLKEWEKIFKAQNQRIRRFKDNLTTFSKLRDFDYLGARTSAMTVWRTNEQVRFANIQIEEIEREQRNQFLALSADDQRKLCDMVGLGYFESYISTVKESPSAADVLKSSDIAQIPHKPIDALGGTKVGPPKPQTSQPSHQTYPGTLKGASFPDQTRQRTLSTVGSYASDVDEMLKQNPSATVMERTSDVIPIPHKRIDALRGTKSGPSKTQTSLPSHHKHPGSRAGAPSQAEPPAPSTVESYAFDVDKMLRHNQEQQRYLANWLRHSREDILEMQVDIAKAEEETGSTLPKVDVDVDKFLRERDVDLELSLRKGEMVSWWDDEEGQETKKKDAKG</sequence>
<feature type="compositionally biased region" description="Basic residues" evidence="2">
    <location>
        <begin position="1"/>
        <end position="10"/>
    </location>
</feature>
<evidence type="ECO:0000313" key="4">
    <source>
        <dbReference type="Proteomes" id="UP000664534"/>
    </source>
</evidence>
<feature type="region of interest" description="Disordered" evidence="2">
    <location>
        <begin position="1"/>
        <end position="42"/>
    </location>
</feature>
<organism evidence="3 4">
    <name type="scientific">Imshaugia aleurites</name>
    <dbReference type="NCBI Taxonomy" id="172621"/>
    <lineage>
        <taxon>Eukaryota</taxon>
        <taxon>Fungi</taxon>
        <taxon>Dikarya</taxon>
        <taxon>Ascomycota</taxon>
        <taxon>Pezizomycotina</taxon>
        <taxon>Lecanoromycetes</taxon>
        <taxon>OSLEUM clade</taxon>
        <taxon>Lecanoromycetidae</taxon>
        <taxon>Lecanorales</taxon>
        <taxon>Lecanorineae</taxon>
        <taxon>Parmeliaceae</taxon>
        <taxon>Imshaugia</taxon>
    </lineage>
</organism>
<feature type="compositionally biased region" description="Polar residues" evidence="2">
    <location>
        <begin position="197"/>
        <end position="206"/>
    </location>
</feature>
<evidence type="ECO:0000256" key="1">
    <source>
        <dbReference type="SAM" id="Coils"/>
    </source>
</evidence>
<evidence type="ECO:0000313" key="3">
    <source>
        <dbReference type="EMBL" id="CAF9923539.1"/>
    </source>
</evidence>
<proteinExistence type="predicted"/>
<feature type="compositionally biased region" description="Polar residues" evidence="2">
    <location>
        <begin position="250"/>
        <end position="260"/>
    </location>
</feature>
<gene>
    <name evidence="3" type="ORF">IMSHALPRED_005955</name>
</gene>
<feature type="region of interest" description="Disordered" evidence="2">
    <location>
        <begin position="163"/>
        <end position="206"/>
    </location>
</feature>
<comment type="caution">
    <text evidence="3">The sequence shown here is derived from an EMBL/GenBank/DDBJ whole genome shotgun (WGS) entry which is preliminary data.</text>
</comment>
<feature type="compositionally biased region" description="Polar residues" evidence="2">
    <location>
        <begin position="178"/>
        <end position="188"/>
    </location>
</feature>
<keyword evidence="1" id="KW-0175">Coiled coil</keyword>
<evidence type="ECO:0000256" key="2">
    <source>
        <dbReference type="SAM" id="MobiDB-lite"/>
    </source>
</evidence>
<dbReference type="AlphaFoldDB" id="A0A8H3FFD3"/>
<reference evidence="3" key="1">
    <citation type="submission" date="2021-03" db="EMBL/GenBank/DDBJ databases">
        <authorList>
            <person name="Tagirdzhanova G."/>
        </authorList>
    </citation>
    <scope>NUCLEOTIDE SEQUENCE</scope>
</reference>
<dbReference type="Proteomes" id="UP000664534">
    <property type="component" value="Unassembled WGS sequence"/>
</dbReference>
<keyword evidence="4" id="KW-1185">Reference proteome</keyword>
<feature type="compositionally biased region" description="Basic and acidic residues" evidence="2">
    <location>
        <begin position="19"/>
        <end position="42"/>
    </location>
</feature>
<name>A0A8H3FFD3_9LECA</name>
<dbReference type="EMBL" id="CAJPDT010000033">
    <property type="protein sequence ID" value="CAF9923539.1"/>
    <property type="molecule type" value="Genomic_DNA"/>
</dbReference>
<protein>
    <submittedName>
        <fullName evidence="3">Uncharacterized protein</fullName>
    </submittedName>
</protein>
<feature type="coiled-coil region" evidence="1">
    <location>
        <begin position="47"/>
        <end position="109"/>
    </location>
</feature>
<accession>A0A8H3FFD3</accession>